<dbReference type="GeneID" id="10542863"/>
<dbReference type="RefSeq" id="XP_003337389.2">
    <property type="nucleotide sequence ID" value="XM_003337341.2"/>
</dbReference>
<dbReference type="AlphaFoldDB" id="E3L8U5"/>
<name>E3L8U5_PUCGT</name>
<proteinExistence type="predicted"/>
<dbReference type="KEGG" id="pgr:PGTG_18983"/>
<sequence>MRNYGFMLWVACLIGNASSTLSHFADVDQYGRWLPVTSLTNFKYRYLVNFIAANPQCGTQLGADTTGIQHQFEGAKASLTWSGVDSQGEYQSVIVENLSNRKISFLLHNPNTKDFYHWDELNPTVMRVVEFKAPYSGDISFWIKDWVDIVHV</sequence>
<organism evidence="2 3">
    <name type="scientific">Puccinia graminis f. sp. tritici (strain CRL 75-36-700-3 / race SCCL)</name>
    <name type="common">Black stem rust fungus</name>
    <dbReference type="NCBI Taxonomy" id="418459"/>
    <lineage>
        <taxon>Eukaryota</taxon>
        <taxon>Fungi</taxon>
        <taxon>Dikarya</taxon>
        <taxon>Basidiomycota</taxon>
        <taxon>Pucciniomycotina</taxon>
        <taxon>Pucciniomycetes</taxon>
        <taxon>Pucciniales</taxon>
        <taxon>Pucciniaceae</taxon>
        <taxon>Puccinia</taxon>
    </lineage>
</organism>
<dbReference type="HOGENOM" id="CLU_1826249_0_0_1"/>
<evidence type="ECO:0000313" key="3">
    <source>
        <dbReference type="Proteomes" id="UP000008783"/>
    </source>
</evidence>
<feature type="signal peptide" evidence="1">
    <location>
        <begin position="1"/>
        <end position="19"/>
    </location>
</feature>
<gene>
    <name evidence="2" type="ORF">PGTG_18983</name>
</gene>
<dbReference type="InParanoid" id="E3L8U5"/>
<accession>E3L8U5</accession>
<evidence type="ECO:0000313" key="2">
    <source>
        <dbReference type="EMBL" id="EFP92970.2"/>
    </source>
</evidence>
<keyword evidence="1" id="KW-0732">Signal</keyword>
<reference key="1">
    <citation type="submission" date="2007-01" db="EMBL/GenBank/DDBJ databases">
        <title>The Genome Sequence of Puccinia graminis f. sp. tritici Strain CRL 75-36-700-3.</title>
        <authorList>
            <consortium name="The Broad Institute Genome Sequencing Platform"/>
            <person name="Birren B."/>
            <person name="Lander E."/>
            <person name="Galagan J."/>
            <person name="Nusbaum C."/>
            <person name="Devon K."/>
            <person name="Cuomo C."/>
            <person name="Jaffe D."/>
            <person name="Butler J."/>
            <person name="Alvarez P."/>
            <person name="Gnerre S."/>
            <person name="Grabherr M."/>
            <person name="Mauceli E."/>
            <person name="Brockman W."/>
            <person name="Young S."/>
            <person name="LaButti K."/>
            <person name="Sykes S."/>
            <person name="DeCaprio D."/>
            <person name="Crawford M."/>
            <person name="Koehrsen M."/>
            <person name="Engels R."/>
            <person name="Montgomery P."/>
            <person name="Pearson M."/>
            <person name="Howarth C."/>
            <person name="Larson L."/>
            <person name="White J."/>
            <person name="Zeng Q."/>
            <person name="Kodira C."/>
            <person name="Yandava C."/>
            <person name="Alvarado L."/>
            <person name="O'Leary S."/>
            <person name="Szabo L."/>
            <person name="Dean R."/>
            <person name="Schein J."/>
        </authorList>
    </citation>
    <scope>NUCLEOTIDE SEQUENCE</scope>
    <source>
        <strain>CRL 75-36-700-3</strain>
    </source>
</reference>
<evidence type="ECO:0000256" key="1">
    <source>
        <dbReference type="SAM" id="SignalP"/>
    </source>
</evidence>
<dbReference type="Proteomes" id="UP000008783">
    <property type="component" value="Unassembled WGS sequence"/>
</dbReference>
<dbReference type="EMBL" id="DS178377">
    <property type="protein sequence ID" value="EFP92970.2"/>
    <property type="molecule type" value="Genomic_DNA"/>
</dbReference>
<feature type="chain" id="PRO_5003173204" evidence="1">
    <location>
        <begin position="20"/>
        <end position="152"/>
    </location>
</feature>
<dbReference type="OrthoDB" id="10272120at2759"/>
<protein>
    <submittedName>
        <fullName evidence="2">Uncharacterized protein</fullName>
    </submittedName>
</protein>
<keyword evidence="3" id="KW-1185">Reference proteome</keyword>
<reference evidence="3" key="2">
    <citation type="journal article" date="2011" name="Proc. Natl. Acad. Sci. U.S.A.">
        <title>Obligate biotrophy features unraveled by the genomic analysis of rust fungi.</title>
        <authorList>
            <person name="Duplessis S."/>
            <person name="Cuomo C.A."/>
            <person name="Lin Y.-C."/>
            <person name="Aerts A."/>
            <person name="Tisserant E."/>
            <person name="Veneault-Fourrey C."/>
            <person name="Joly D.L."/>
            <person name="Hacquard S."/>
            <person name="Amselem J."/>
            <person name="Cantarel B.L."/>
            <person name="Chiu R."/>
            <person name="Coutinho P.M."/>
            <person name="Feau N."/>
            <person name="Field M."/>
            <person name="Frey P."/>
            <person name="Gelhaye E."/>
            <person name="Goldberg J."/>
            <person name="Grabherr M.G."/>
            <person name="Kodira C.D."/>
            <person name="Kohler A."/>
            <person name="Kuees U."/>
            <person name="Lindquist E.A."/>
            <person name="Lucas S.M."/>
            <person name="Mago R."/>
            <person name="Mauceli E."/>
            <person name="Morin E."/>
            <person name="Murat C."/>
            <person name="Pangilinan J.L."/>
            <person name="Park R."/>
            <person name="Pearson M."/>
            <person name="Quesneville H."/>
            <person name="Rouhier N."/>
            <person name="Sakthikumar S."/>
            <person name="Salamov A.A."/>
            <person name="Schmutz J."/>
            <person name="Selles B."/>
            <person name="Shapiro H."/>
            <person name="Tanguay P."/>
            <person name="Tuskan G.A."/>
            <person name="Henrissat B."/>
            <person name="Van de Peer Y."/>
            <person name="Rouze P."/>
            <person name="Ellis J.G."/>
            <person name="Dodds P.N."/>
            <person name="Schein J.E."/>
            <person name="Zhong S."/>
            <person name="Hamelin R.C."/>
            <person name="Grigoriev I.V."/>
            <person name="Szabo L.J."/>
            <person name="Martin F."/>
        </authorList>
    </citation>
    <scope>NUCLEOTIDE SEQUENCE [LARGE SCALE GENOMIC DNA]</scope>
    <source>
        <strain evidence="3">CRL 75-36-700-3 / race SCCL</strain>
    </source>
</reference>
<dbReference type="VEuPathDB" id="FungiDB:PGTG_18983"/>